<feature type="region of interest" description="Disordered" evidence="4">
    <location>
        <begin position="406"/>
        <end position="628"/>
    </location>
</feature>
<feature type="compositionally biased region" description="Basic and acidic residues" evidence="4">
    <location>
        <begin position="440"/>
        <end position="458"/>
    </location>
</feature>
<dbReference type="GO" id="GO:0008380">
    <property type="term" value="P:RNA splicing"/>
    <property type="evidence" value="ECO:0007669"/>
    <property type="project" value="UniProtKB-KW"/>
</dbReference>
<feature type="coiled-coil region" evidence="3">
    <location>
        <begin position="636"/>
        <end position="664"/>
    </location>
</feature>
<dbReference type="STRING" id="51028.A0A158QAV1"/>
<keyword evidence="2" id="KW-0508">mRNA splicing</keyword>
<dbReference type="Pfam" id="PF09750">
    <property type="entry name" value="DRY_EERY"/>
    <property type="match status" value="1"/>
</dbReference>
<dbReference type="PANTHER" id="PTHR13161:SF4">
    <property type="entry name" value="CLK4-ASSOCIATING SERINE_ARGININE RICH PROTEIN"/>
    <property type="match status" value="1"/>
</dbReference>
<feature type="compositionally biased region" description="Basic and acidic residues" evidence="4">
    <location>
        <begin position="611"/>
        <end position="628"/>
    </location>
</feature>
<evidence type="ECO:0000313" key="6">
    <source>
        <dbReference type="EMBL" id="VDD91775.1"/>
    </source>
</evidence>
<keyword evidence="7" id="KW-1185">Reference proteome</keyword>
<evidence type="ECO:0000313" key="7">
    <source>
        <dbReference type="Proteomes" id="UP000274131"/>
    </source>
</evidence>
<dbReference type="AlphaFoldDB" id="A0A158QAV1"/>
<dbReference type="WBParaSite" id="EVEC_0000700201-mRNA-1">
    <property type="protein sequence ID" value="EVEC_0000700201-mRNA-1"/>
    <property type="gene ID" value="EVEC_0000700201"/>
</dbReference>
<evidence type="ECO:0000313" key="8">
    <source>
        <dbReference type="WBParaSite" id="EVEC_0000700201-mRNA-1"/>
    </source>
</evidence>
<feature type="compositionally biased region" description="Polar residues" evidence="4">
    <location>
        <begin position="561"/>
        <end position="575"/>
    </location>
</feature>
<feature type="compositionally biased region" description="Basic and acidic residues" evidence="4">
    <location>
        <begin position="586"/>
        <end position="596"/>
    </location>
</feature>
<feature type="compositionally biased region" description="Basic residues" evidence="4">
    <location>
        <begin position="505"/>
        <end position="521"/>
    </location>
</feature>
<feature type="domain" description="Suppressor of white apricot N-terminal" evidence="5">
    <location>
        <begin position="39"/>
        <end position="220"/>
    </location>
</feature>
<feature type="compositionally biased region" description="Low complexity" evidence="4">
    <location>
        <begin position="419"/>
        <end position="436"/>
    </location>
</feature>
<sequence>MWHEARRQEKLIRSQMIDSVKRNERRKLFYENVRKDPEQFMQIHGRKCQIHVDPAVARAAEASNILFVIPFKIFREAGHRIAFKPSHTNFNLFTEIFRRKWQGDSKVLIDRFDARAHLDYIMEPTATTSEQRQAHFLMGLTLEGYNKSGRVYSFVRESVIKLLGLSVSERGFLKNICEKEFWPSDAASSSSNRSEIEKKRQLYVLKDKKAAVGFSYEDTPTVMGGSEMSDESEDEEEILEPDEFDLKFDIGSLDAEKIRQLNKLGMKYGISSGAFSSLLQMDRREQDETHQLKEIEKAKHALAGRQAKAERALLKKKRALIVGKGCLNEEATTTLLSFVAQNKKEYVESSSSSQSEDDEETTEFITTFGGEDEKKDTQVEEDDEGAAAFHGPVLPSAEFRRLFELKTRRSSSPEDLGGVVSVSSRSRYRSRSPYWRTRSRSGERGYRGTRARETDSSRTRGRLRSRSRERGRARNIPGGSQERSSRKERSRSREKLVRSYEKGRDHSRRSRSRSQSAKKKRMQDSDSSKRRRSESREKKEKRKKHSSSDSDYRKSSSPSKGTGSVLSPSRSNGDTSPLEIRSSMSESEKERIEVENRRRRIRRTAKLHRLQHGDRQSRSPNEDENEKKAVLAHKLRVQMQKALRKTAEELKEEERMKQEEQLRERRVLILFLFRCLRG</sequence>
<evidence type="ECO:0000259" key="5">
    <source>
        <dbReference type="SMART" id="SM01141"/>
    </source>
</evidence>
<dbReference type="PANTHER" id="PTHR13161">
    <property type="entry name" value="SPLICING FACTOR SUPPRESSOR OF WHITE APRICOT"/>
    <property type="match status" value="1"/>
</dbReference>
<proteinExistence type="predicted"/>
<organism evidence="8">
    <name type="scientific">Enterobius vermicularis</name>
    <name type="common">Human pinworm</name>
    <dbReference type="NCBI Taxonomy" id="51028"/>
    <lineage>
        <taxon>Eukaryota</taxon>
        <taxon>Metazoa</taxon>
        <taxon>Ecdysozoa</taxon>
        <taxon>Nematoda</taxon>
        <taxon>Chromadorea</taxon>
        <taxon>Rhabditida</taxon>
        <taxon>Spirurina</taxon>
        <taxon>Oxyuridomorpha</taxon>
        <taxon>Oxyuroidea</taxon>
        <taxon>Oxyuridae</taxon>
        <taxon>Enterobius</taxon>
    </lineage>
</organism>
<dbReference type="EMBL" id="UXUI01008544">
    <property type="protein sequence ID" value="VDD91775.1"/>
    <property type="molecule type" value="Genomic_DNA"/>
</dbReference>
<dbReference type="InterPro" id="IPR019147">
    <property type="entry name" value="SWAP_N_domain"/>
</dbReference>
<dbReference type="OrthoDB" id="10070965at2759"/>
<keyword evidence="3" id="KW-0175">Coiled coil</keyword>
<evidence type="ECO:0000256" key="3">
    <source>
        <dbReference type="SAM" id="Coils"/>
    </source>
</evidence>
<accession>A0A158QAV1</accession>
<name>A0A158QAV1_ENTVE</name>
<evidence type="ECO:0000256" key="2">
    <source>
        <dbReference type="ARBA" id="ARBA00023187"/>
    </source>
</evidence>
<keyword evidence="1" id="KW-0507">mRNA processing</keyword>
<reference evidence="8" key="1">
    <citation type="submission" date="2016-04" db="UniProtKB">
        <authorList>
            <consortium name="WormBaseParasite"/>
        </authorList>
    </citation>
    <scope>IDENTIFICATION</scope>
</reference>
<feature type="compositionally biased region" description="Basic residues" evidence="4">
    <location>
        <begin position="597"/>
        <end position="610"/>
    </location>
</feature>
<dbReference type="Proteomes" id="UP000274131">
    <property type="component" value="Unassembled WGS sequence"/>
</dbReference>
<dbReference type="GO" id="GO:0006397">
    <property type="term" value="P:mRNA processing"/>
    <property type="evidence" value="ECO:0007669"/>
    <property type="project" value="UniProtKB-KW"/>
</dbReference>
<protein>
    <submittedName>
        <fullName evidence="8">DRY_EERY domain-containing protein</fullName>
    </submittedName>
</protein>
<evidence type="ECO:0000256" key="1">
    <source>
        <dbReference type="ARBA" id="ARBA00022664"/>
    </source>
</evidence>
<feature type="compositionally biased region" description="Basic and acidic residues" evidence="4">
    <location>
        <begin position="522"/>
        <end position="538"/>
    </location>
</feature>
<reference evidence="6 7" key="2">
    <citation type="submission" date="2018-10" db="EMBL/GenBank/DDBJ databases">
        <authorList>
            <consortium name="Pathogen Informatics"/>
        </authorList>
    </citation>
    <scope>NUCLEOTIDE SEQUENCE [LARGE SCALE GENOMIC DNA]</scope>
</reference>
<feature type="compositionally biased region" description="Basic and acidic residues" evidence="4">
    <location>
        <begin position="483"/>
        <end position="504"/>
    </location>
</feature>
<dbReference type="InterPro" id="IPR040397">
    <property type="entry name" value="SWAP"/>
</dbReference>
<evidence type="ECO:0000256" key="4">
    <source>
        <dbReference type="SAM" id="MobiDB-lite"/>
    </source>
</evidence>
<feature type="region of interest" description="Disordered" evidence="4">
    <location>
        <begin position="348"/>
        <end position="392"/>
    </location>
</feature>
<gene>
    <name evidence="6" type="ORF">EVEC_LOCUS6526</name>
</gene>
<dbReference type="SMART" id="SM01141">
    <property type="entry name" value="DRY_EERY"/>
    <property type="match status" value="1"/>
</dbReference>